<dbReference type="GO" id="GO:0003700">
    <property type="term" value="F:DNA-binding transcription factor activity"/>
    <property type="evidence" value="ECO:0007669"/>
    <property type="project" value="InterPro"/>
</dbReference>
<reference evidence="3" key="2">
    <citation type="submission" date="2021-02" db="EMBL/GenBank/DDBJ databases">
        <authorList>
            <person name="Kimball J.A."/>
            <person name="Haas M.W."/>
            <person name="Macchietto M."/>
            <person name="Kono T."/>
            <person name="Duquette J."/>
            <person name="Shao M."/>
        </authorList>
    </citation>
    <scope>NUCLEOTIDE SEQUENCE</scope>
    <source>
        <tissue evidence="3">Fresh leaf tissue</tissue>
    </source>
</reference>
<feature type="region of interest" description="Disordered" evidence="1">
    <location>
        <begin position="30"/>
        <end position="116"/>
    </location>
</feature>
<organism evidence="3 4">
    <name type="scientific">Zizania palustris</name>
    <name type="common">Northern wild rice</name>
    <dbReference type="NCBI Taxonomy" id="103762"/>
    <lineage>
        <taxon>Eukaryota</taxon>
        <taxon>Viridiplantae</taxon>
        <taxon>Streptophyta</taxon>
        <taxon>Embryophyta</taxon>
        <taxon>Tracheophyta</taxon>
        <taxon>Spermatophyta</taxon>
        <taxon>Magnoliopsida</taxon>
        <taxon>Liliopsida</taxon>
        <taxon>Poales</taxon>
        <taxon>Poaceae</taxon>
        <taxon>BOP clade</taxon>
        <taxon>Oryzoideae</taxon>
        <taxon>Oryzeae</taxon>
        <taxon>Zizaniinae</taxon>
        <taxon>Zizania</taxon>
    </lineage>
</organism>
<dbReference type="Pfam" id="PF03106">
    <property type="entry name" value="WRKY"/>
    <property type="match status" value="1"/>
</dbReference>
<dbReference type="PANTHER" id="PTHR31221">
    <property type="entry name" value="WRKY TRANSCRIPTION FACTOR PROTEIN 1-RELATED"/>
    <property type="match status" value="1"/>
</dbReference>
<evidence type="ECO:0000313" key="4">
    <source>
        <dbReference type="Proteomes" id="UP000729402"/>
    </source>
</evidence>
<evidence type="ECO:0000256" key="1">
    <source>
        <dbReference type="SAM" id="MobiDB-lite"/>
    </source>
</evidence>
<keyword evidence="4" id="KW-1185">Reference proteome</keyword>
<dbReference type="OrthoDB" id="1923003at2759"/>
<sequence>MESLCNNQHSSLPSTGVTVKTEANIQTAHGANMPSQSHLRQQQFNGQAVVKSGGSRVCKLDRPASDTVVAGGDGASPPDQGQPRRKRRKTTQRRTAPQSPLPQRRPRTEATTRCTHPHCLVKKKVERSHEGHVTEIIYKGTHNHAKPAASRRSPGDSQMDHAPHDGSNSHAAAGGQPSVEARPLMHNGMTVQDWRGEGVEATSSPSVPGELCVSAASMQVHDGAAARFESAEGVNATSAVSDEVDRDDRVTHASMPQAAADGESDELERKRRKLESCAAIEMSTAVEGCPRASGRDPDDERYRYP</sequence>
<feature type="region of interest" description="Disordered" evidence="1">
    <location>
        <begin position="238"/>
        <end position="270"/>
    </location>
</feature>
<comment type="caution">
    <text evidence="3">The sequence shown here is derived from an EMBL/GenBank/DDBJ whole genome shotgun (WGS) entry which is preliminary data.</text>
</comment>
<dbReference type="InterPro" id="IPR003657">
    <property type="entry name" value="WRKY_dom"/>
</dbReference>
<dbReference type="AlphaFoldDB" id="A0A8J5RZ58"/>
<reference evidence="3" key="1">
    <citation type="journal article" date="2021" name="bioRxiv">
        <title>Whole Genome Assembly and Annotation of Northern Wild Rice, Zizania palustris L., Supports a Whole Genome Duplication in the Zizania Genus.</title>
        <authorList>
            <person name="Haas M."/>
            <person name="Kono T."/>
            <person name="Macchietto M."/>
            <person name="Millas R."/>
            <person name="McGilp L."/>
            <person name="Shao M."/>
            <person name="Duquette J."/>
            <person name="Hirsch C.N."/>
            <person name="Kimball J."/>
        </authorList>
    </citation>
    <scope>NUCLEOTIDE SEQUENCE</scope>
    <source>
        <tissue evidence="3">Fresh leaf tissue</tissue>
    </source>
</reference>
<feature type="compositionally biased region" description="Basic and acidic residues" evidence="1">
    <location>
        <begin position="293"/>
        <end position="305"/>
    </location>
</feature>
<dbReference type="PROSITE" id="PS50811">
    <property type="entry name" value="WRKY"/>
    <property type="match status" value="1"/>
</dbReference>
<evidence type="ECO:0000259" key="2">
    <source>
        <dbReference type="PROSITE" id="PS50811"/>
    </source>
</evidence>
<gene>
    <name evidence="3" type="ORF">GUJ93_ZPchr0004g38145</name>
</gene>
<dbReference type="InterPro" id="IPR044810">
    <property type="entry name" value="WRKY_plant"/>
</dbReference>
<feature type="domain" description="WRKY" evidence="2">
    <location>
        <begin position="106"/>
        <end position="147"/>
    </location>
</feature>
<proteinExistence type="predicted"/>
<feature type="region of interest" description="Disordered" evidence="1">
    <location>
        <begin position="137"/>
        <end position="180"/>
    </location>
</feature>
<name>A0A8J5RZ58_ZIZPA</name>
<dbReference type="GO" id="GO:0043565">
    <property type="term" value="F:sequence-specific DNA binding"/>
    <property type="evidence" value="ECO:0007669"/>
    <property type="project" value="InterPro"/>
</dbReference>
<dbReference type="EMBL" id="JAAALK010000285">
    <property type="protein sequence ID" value="KAG8064850.1"/>
    <property type="molecule type" value="Genomic_DNA"/>
</dbReference>
<dbReference type="Proteomes" id="UP000729402">
    <property type="component" value="Unassembled WGS sequence"/>
</dbReference>
<protein>
    <recommendedName>
        <fullName evidence="2">WRKY domain-containing protein</fullName>
    </recommendedName>
</protein>
<accession>A0A8J5RZ58</accession>
<evidence type="ECO:0000313" key="3">
    <source>
        <dbReference type="EMBL" id="KAG8064850.1"/>
    </source>
</evidence>
<dbReference type="PANTHER" id="PTHR31221:SF298">
    <property type="entry name" value="OS04G0471700 PROTEIN"/>
    <property type="match status" value="1"/>
</dbReference>
<feature type="compositionally biased region" description="Basic residues" evidence="1">
    <location>
        <begin position="83"/>
        <end position="92"/>
    </location>
</feature>
<feature type="compositionally biased region" description="Polar residues" evidence="1">
    <location>
        <begin position="30"/>
        <end position="46"/>
    </location>
</feature>
<dbReference type="SMART" id="SM00774">
    <property type="entry name" value="WRKY"/>
    <property type="match status" value="1"/>
</dbReference>
<feature type="region of interest" description="Disordered" evidence="1">
    <location>
        <begin position="285"/>
        <end position="305"/>
    </location>
</feature>